<proteinExistence type="predicted"/>
<dbReference type="EMBL" id="REGN01005448">
    <property type="protein sequence ID" value="RNA13321.1"/>
    <property type="molecule type" value="Genomic_DNA"/>
</dbReference>
<accession>A0A3M7QQG9</accession>
<reference evidence="1 2" key="1">
    <citation type="journal article" date="2018" name="Sci. Rep.">
        <title>Genomic signatures of local adaptation to the degree of environmental predictability in rotifers.</title>
        <authorList>
            <person name="Franch-Gras L."/>
            <person name="Hahn C."/>
            <person name="Garcia-Roger E.M."/>
            <person name="Carmona M.J."/>
            <person name="Serra M."/>
            <person name="Gomez A."/>
        </authorList>
    </citation>
    <scope>NUCLEOTIDE SEQUENCE [LARGE SCALE GENOMIC DNA]</scope>
    <source>
        <strain evidence="1">HYR1</strain>
    </source>
</reference>
<organism evidence="1 2">
    <name type="scientific">Brachionus plicatilis</name>
    <name type="common">Marine rotifer</name>
    <name type="synonym">Brachionus muelleri</name>
    <dbReference type="NCBI Taxonomy" id="10195"/>
    <lineage>
        <taxon>Eukaryota</taxon>
        <taxon>Metazoa</taxon>
        <taxon>Spiralia</taxon>
        <taxon>Gnathifera</taxon>
        <taxon>Rotifera</taxon>
        <taxon>Eurotatoria</taxon>
        <taxon>Monogononta</taxon>
        <taxon>Pseudotrocha</taxon>
        <taxon>Ploima</taxon>
        <taxon>Brachionidae</taxon>
        <taxon>Brachionus</taxon>
    </lineage>
</organism>
<comment type="caution">
    <text evidence="1">The sequence shown here is derived from an EMBL/GenBank/DDBJ whole genome shotgun (WGS) entry which is preliminary data.</text>
</comment>
<keyword evidence="2" id="KW-1185">Reference proteome</keyword>
<gene>
    <name evidence="1" type="ORF">BpHYR1_004272</name>
</gene>
<evidence type="ECO:0000313" key="2">
    <source>
        <dbReference type="Proteomes" id="UP000276133"/>
    </source>
</evidence>
<sequence length="117" mass="13341">MFNSYSSFSGQSAYGNASFGGQSAYGNTSFGGQSFRGFSSGGCSVFYVREVPETEIEKDHKNIISRQEFLNMIKQQRDFLLAEDNQNRDLLKKLQEIETSIMKNVKQQKISNYFVKH</sequence>
<dbReference type="Proteomes" id="UP000276133">
    <property type="component" value="Unassembled WGS sequence"/>
</dbReference>
<protein>
    <submittedName>
        <fullName evidence="1">Uncharacterized protein</fullName>
    </submittedName>
</protein>
<evidence type="ECO:0000313" key="1">
    <source>
        <dbReference type="EMBL" id="RNA13321.1"/>
    </source>
</evidence>
<dbReference type="AlphaFoldDB" id="A0A3M7QQG9"/>
<name>A0A3M7QQG9_BRAPC</name>